<dbReference type="InterPro" id="IPR002293">
    <property type="entry name" value="AA/rel_permease1"/>
</dbReference>
<dbReference type="PIRSF" id="PIRSF006060">
    <property type="entry name" value="AA_transporter"/>
    <property type="match status" value="1"/>
</dbReference>
<evidence type="ECO:0000313" key="7">
    <source>
        <dbReference type="EMBL" id="RWZ64780.1"/>
    </source>
</evidence>
<feature type="transmembrane region" description="Helical" evidence="6">
    <location>
        <begin position="96"/>
        <end position="125"/>
    </location>
</feature>
<feature type="transmembrane region" description="Helical" evidence="6">
    <location>
        <begin position="337"/>
        <end position="356"/>
    </location>
</feature>
<evidence type="ECO:0000256" key="4">
    <source>
        <dbReference type="ARBA" id="ARBA00022989"/>
    </source>
</evidence>
<dbReference type="PANTHER" id="PTHR42770">
    <property type="entry name" value="AMINO ACID TRANSPORTER-RELATED"/>
    <property type="match status" value="1"/>
</dbReference>
<dbReference type="InterPro" id="IPR050367">
    <property type="entry name" value="APC_superfamily"/>
</dbReference>
<evidence type="ECO:0000256" key="1">
    <source>
        <dbReference type="ARBA" id="ARBA00004651"/>
    </source>
</evidence>
<feature type="transmembrane region" description="Helical" evidence="6">
    <location>
        <begin position="162"/>
        <end position="184"/>
    </location>
</feature>
<dbReference type="GO" id="GO:0022857">
    <property type="term" value="F:transmembrane transporter activity"/>
    <property type="evidence" value="ECO:0007669"/>
    <property type="project" value="InterPro"/>
</dbReference>
<keyword evidence="3 6" id="KW-0812">Transmembrane</keyword>
<evidence type="ECO:0000256" key="5">
    <source>
        <dbReference type="ARBA" id="ARBA00023136"/>
    </source>
</evidence>
<dbReference type="OrthoDB" id="259687at2"/>
<name>A0A444QDL7_9MICO</name>
<organism evidence="7 8">
    <name type="scientific">Labedella populi</name>
    <dbReference type="NCBI Taxonomy" id="2498850"/>
    <lineage>
        <taxon>Bacteria</taxon>
        <taxon>Bacillati</taxon>
        <taxon>Actinomycetota</taxon>
        <taxon>Actinomycetes</taxon>
        <taxon>Micrococcales</taxon>
        <taxon>Microbacteriaceae</taxon>
        <taxon>Labedella</taxon>
    </lineage>
</organism>
<dbReference type="AlphaFoldDB" id="A0A444QDL7"/>
<proteinExistence type="predicted"/>
<dbReference type="GO" id="GO:0005886">
    <property type="term" value="C:plasma membrane"/>
    <property type="evidence" value="ECO:0007669"/>
    <property type="project" value="UniProtKB-SubCell"/>
</dbReference>
<evidence type="ECO:0000256" key="6">
    <source>
        <dbReference type="SAM" id="Phobius"/>
    </source>
</evidence>
<evidence type="ECO:0000256" key="2">
    <source>
        <dbReference type="ARBA" id="ARBA00022475"/>
    </source>
</evidence>
<sequence length="440" mass="44492">MSTPSGSVPSAAGRTDLERRLGLRDAVMIGLGSMIGAGVFVVFAPAASSAGALLFVGLLVVAVVAWCNARSTARLAAAHPTSGGAYTYGRAELGPVWGFVAGWCFVVGKTASCAAMALAVAAYVAPADLERAIAVAVVVALTIVNALGVTKTAAMTRVIVVLVLWVLVVVVVAGIAAGGAAVVPTDSPTGSRTVSPLATPLGETYGVLQAAGLLFFAFAGYARIATLGEEVRAPERTIPRAVTISFLVALAVYTVVAFVCLVTLGVDGLAASREPLSDVVRAAGWAAAVPIVQAGAALAALGALLGLMAGIGRTSFAMAREGDLPRFLERVHPRSRVPVRAEIMLGCLVALLVLFVDVPTAVTLSSAGVLVYYAVANISAFRLAARVPSVRALRGTAVLGLIGCVVLVLALPPLAAASALGVVAVGVLGRLIVLRVRSRS</sequence>
<protein>
    <submittedName>
        <fullName evidence="7">Amino acid permease</fullName>
    </submittedName>
</protein>
<reference evidence="7 8" key="1">
    <citation type="submission" date="2018-12" db="EMBL/GenBank/DDBJ databases">
        <authorList>
            <person name="Li F."/>
        </authorList>
    </citation>
    <scope>NUCLEOTIDE SEQUENCE [LARGE SCALE GENOMIC DNA]</scope>
    <source>
        <strain evidence="7 8">8H24J-4-2</strain>
    </source>
</reference>
<keyword evidence="8" id="KW-1185">Reference proteome</keyword>
<dbReference type="RefSeq" id="WP_128498557.1">
    <property type="nucleotide sequence ID" value="NZ_RZNC01000002.1"/>
</dbReference>
<feature type="transmembrane region" description="Helical" evidence="6">
    <location>
        <begin position="131"/>
        <end position="150"/>
    </location>
</feature>
<keyword evidence="2" id="KW-1003">Cell membrane</keyword>
<comment type="caution">
    <text evidence="7">The sequence shown here is derived from an EMBL/GenBank/DDBJ whole genome shotgun (WGS) entry which is preliminary data.</text>
</comment>
<dbReference type="Gene3D" id="1.20.1740.10">
    <property type="entry name" value="Amino acid/polyamine transporter I"/>
    <property type="match status" value="1"/>
</dbReference>
<dbReference type="Pfam" id="PF13520">
    <property type="entry name" value="AA_permease_2"/>
    <property type="match status" value="1"/>
</dbReference>
<feature type="transmembrane region" description="Helical" evidence="6">
    <location>
        <begin position="417"/>
        <end position="436"/>
    </location>
</feature>
<evidence type="ECO:0000256" key="3">
    <source>
        <dbReference type="ARBA" id="ARBA00022692"/>
    </source>
</evidence>
<keyword evidence="4 6" id="KW-1133">Transmembrane helix</keyword>
<feature type="transmembrane region" description="Helical" evidence="6">
    <location>
        <begin position="362"/>
        <end position="385"/>
    </location>
</feature>
<feature type="transmembrane region" description="Helical" evidence="6">
    <location>
        <begin position="242"/>
        <end position="265"/>
    </location>
</feature>
<feature type="transmembrane region" description="Helical" evidence="6">
    <location>
        <begin position="392"/>
        <end position="411"/>
    </location>
</feature>
<dbReference type="EMBL" id="RZNC01000002">
    <property type="protein sequence ID" value="RWZ64780.1"/>
    <property type="molecule type" value="Genomic_DNA"/>
</dbReference>
<keyword evidence="5 6" id="KW-0472">Membrane</keyword>
<accession>A0A444QDL7</accession>
<evidence type="ECO:0000313" key="8">
    <source>
        <dbReference type="Proteomes" id="UP000288603"/>
    </source>
</evidence>
<feature type="transmembrane region" description="Helical" evidence="6">
    <location>
        <begin position="50"/>
        <end position="69"/>
    </location>
</feature>
<comment type="subcellular location">
    <subcellularLocation>
        <location evidence="1">Cell membrane</location>
        <topology evidence="1">Multi-pass membrane protein</topology>
    </subcellularLocation>
</comment>
<dbReference type="PANTHER" id="PTHR42770:SF7">
    <property type="entry name" value="MEMBRANE PROTEIN"/>
    <property type="match status" value="1"/>
</dbReference>
<feature type="transmembrane region" description="Helical" evidence="6">
    <location>
        <begin position="285"/>
        <end position="316"/>
    </location>
</feature>
<feature type="transmembrane region" description="Helical" evidence="6">
    <location>
        <begin position="204"/>
        <end position="222"/>
    </location>
</feature>
<gene>
    <name evidence="7" type="ORF">ELQ92_07755</name>
</gene>
<feature type="transmembrane region" description="Helical" evidence="6">
    <location>
        <begin position="21"/>
        <end position="44"/>
    </location>
</feature>
<dbReference type="Proteomes" id="UP000288603">
    <property type="component" value="Unassembled WGS sequence"/>
</dbReference>